<dbReference type="OrthoDB" id="2943660at2759"/>
<dbReference type="GO" id="GO:0008270">
    <property type="term" value="F:zinc ion binding"/>
    <property type="evidence" value="ECO:0007669"/>
    <property type="project" value="InterPro"/>
</dbReference>
<feature type="compositionally biased region" description="Basic residues" evidence="8">
    <location>
        <begin position="128"/>
        <end position="137"/>
    </location>
</feature>
<proteinExistence type="predicted"/>
<dbReference type="InterPro" id="IPR051615">
    <property type="entry name" value="Transcr_Regulatory_Elem"/>
</dbReference>
<dbReference type="PROSITE" id="PS50048">
    <property type="entry name" value="ZN2_CY6_FUNGAL_2"/>
    <property type="match status" value="1"/>
</dbReference>
<protein>
    <recommendedName>
        <fullName evidence="9">Zn(2)-C6 fungal-type domain-containing protein</fullName>
    </recommendedName>
</protein>
<evidence type="ECO:0000256" key="5">
    <source>
        <dbReference type="ARBA" id="ARBA00023125"/>
    </source>
</evidence>
<name>A0A8K0T3U3_9HYPO</name>
<evidence type="ECO:0000313" key="11">
    <source>
        <dbReference type="Proteomes" id="UP000813444"/>
    </source>
</evidence>
<reference evidence="10" key="1">
    <citation type="journal article" date="2021" name="Nat. Commun.">
        <title>Genetic determinants of endophytism in the Arabidopsis root mycobiome.</title>
        <authorList>
            <person name="Mesny F."/>
            <person name="Miyauchi S."/>
            <person name="Thiergart T."/>
            <person name="Pickel B."/>
            <person name="Atanasova L."/>
            <person name="Karlsson M."/>
            <person name="Huettel B."/>
            <person name="Barry K.W."/>
            <person name="Haridas S."/>
            <person name="Chen C."/>
            <person name="Bauer D."/>
            <person name="Andreopoulos W."/>
            <person name="Pangilinan J."/>
            <person name="LaButti K."/>
            <person name="Riley R."/>
            <person name="Lipzen A."/>
            <person name="Clum A."/>
            <person name="Drula E."/>
            <person name="Henrissat B."/>
            <person name="Kohler A."/>
            <person name="Grigoriev I.V."/>
            <person name="Martin F.M."/>
            <person name="Hacquard S."/>
        </authorList>
    </citation>
    <scope>NUCLEOTIDE SEQUENCE</scope>
    <source>
        <strain evidence="10">MPI-CAGE-CH-0235</strain>
    </source>
</reference>
<organism evidence="10 11">
    <name type="scientific">Stachybotrys elegans</name>
    <dbReference type="NCBI Taxonomy" id="80388"/>
    <lineage>
        <taxon>Eukaryota</taxon>
        <taxon>Fungi</taxon>
        <taxon>Dikarya</taxon>
        <taxon>Ascomycota</taxon>
        <taxon>Pezizomycotina</taxon>
        <taxon>Sordariomycetes</taxon>
        <taxon>Hypocreomycetidae</taxon>
        <taxon>Hypocreales</taxon>
        <taxon>Stachybotryaceae</taxon>
        <taxon>Stachybotrys</taxon>
    </lineage>
</organism>
<feature type="compositionally biased region" description="Polar residues" evidence="8">
    <location>
        <begin position="92"/>
        <end position="103"/>
    </location>
</feature>
<dbReference type="GO" id="GO:0003677">
    <property type="term" value="F:DNA binding"/>
    <property type="evidence" value="ECO:0007669"/>
    <property type="project" value="UniProtKB-KW"/>
</dbReference>
<keyword evidence="2" id="KW-0479">Metal-binding</keyword>
<feature type="compositionally biased region" description="Low complexity" evidence="8">
    <location>
        <begin position="8"/>
        <end position="20"/>
    </location>
</feature>
<dbReference type="InterPro" id="IPR036864">
    <property type="entry name" value="Zn2-C6_fun-type_DNA-bd_sf"/>
</dbReference>
<feature type="compositionally biased region" description="Polar residues" evidence="8">
    <location>
        <begin position="152"/>
        <end position="178"/>
    </location>
</feature>
<keyword evidence="3" id="KW-0862">Zinc</keyword>
<dbReference type="Proteomes" id="UP000813444">
    <property type="component" value="Unassembled WGS sequence"/>
</dbReference>
<keyword evidence="6" id="KW-0804">Transcription</keyword>
<evidence type="ECO:0000313" key="10">
    <source>
        <dbReference type="EMBL" id="KAH7329678.1"/>
    </source>
</evidence>
<comment type="subcellular location">
    <subcellularLocation>
        <location evidence="1">Nucleus</location>
    </subcellularLocation>
</comment>
<evidence type="ECO:0000256" key="4">
    <source>
        <dbReference type="ARBA" id="ARBA00023015"/>
    </source>
</evidence>
<keyword evidence="11" id="KW-1185">Reference proteome</keyword>
<feature type="region of interest" description="Disordered" evidence="8">
    <location>
        <begin position="1"/>
        <end position="28"/>
    </location>
</feature>
<evidence type="ECO:0000256" key="1">
    <source>
        <dbReference type="ARBA" id="ARBA00004123"/>
    </source>
</evidence>
<feature type="compositionally biased region" description="Acidic residues" evidence="8">
    <location>
        <begin position="226"/>
        <end position="249"/>
    </location>
</feature>
<feature type="compositionally biased region" description="Basic and acidic residues" evidence="8">
    <location>
        <begin position="179"/>
        <end position="188"/>
    </location>
</feature>
<feature type="region of interest" description="Disordered" evidence="8">
    <location>
        <begin position="89"/>
        <end position="188"/>
    </location>
</feature>
<dbReference type="SMART" id="SM00066">
    <property type="entry name" value="GAL4"/>
    <property type="match status" value="1"/>
</dbReference>
<dbReference type="Pfam" id="PF00172">
    <property type="entry name" value="Zn_clus"/>
    <property type="match status" value="1"/>
</dbReference>
<dbReference type="EMBL" id="JAGPNK010000001">
    <property type="protein sequence ID" value="KAH7329678.1"/>
    <property type="molecule type" value="Genomic_DNA"/>
</dbReference>
<dbReference type="GO" id="GO:0005634">
    <property type="term" value="C:nucleus"/>
    <property type="evidence" value="ECO:0007669"/>
    <property type="project" value="UniProtKB-SubCell"/>
</dbReference>
<evidence type="ECO:0000256" key="7">
    <source>
        <dbReference type="ARBA" id="ARBA00023242"/>
    </source>
</evidence>
<sequence length="285" mass="31091">MPDENSVEAEASAAGSPAASETEHASKPKGRRYGFACIPCKQRKVKCSGEQPACSGCQRKGSECVWPASSRGVESQLLREANERIRQLEGSLVQQPAAASQGQPCPVPETADTEPGTVFNPGENVGNRRMKTSRPRPIHNPNNTKRLRRGSRPSQSASSQLGASPQSVPNSYPTLDPNSESRKSHDSRFASSLWYQVGIGEDGEVVYNGPTSRFHAGTLPNHDNQEEAEDASDSSINDEDADDNGDGSADDDRLPRELRAQTERWHRVYRNRETLYEATTNPCLA</sequence>
<evidence type="ECO:0000256" key="3">
    <source>
        <dbReference type="ARBA" id="ARBA00022833"/>
    </source>
</evidence>
<dbReference type="PROSITE" id="PS00463">
    <property type="entry name" value="ZN2_CY6_FUNGAL_1"/>
    <property type="match status" value="1"/>
</dbReference>
<keyword evidence="7" id="KW-0539">Nucleus</keyword>
<accession>A0A8K0T3U3</accession>
<dbReference type="GO" id="GO:0000981">
    <property type="term" value="F:DNA-binding transcription factor activity, RNA polymerase II-specific"/>
    <property type="evidence" value="ECO:0007669"/>
    <property type="project" value="InterPro"/>
</dbReference>
<dbReference type="Gene3D" id="4.10.240.10">
    <property type="entry name" value="Zn(2)-C6 fungal-type DNA-binding domain"/>
    <property type="match status" value="1"/>
</dbReference>
<gene>
    <name evidence="10" type="ORF">B0I35DRAFT_474249</name>
</gene>
<feature type="domain" description="Zn(2)-C6 fungal-type" evidence="9">
    <location>
        <begin position="36"/>
        <end position="66"/>
    </location>
</feature>
<keyword evidence="4" id="KW-0805">Transcription regulation</keyword>
<dbReference type="PANTHER" id="PTHR31313">
    <property type="entry name" value="TY1 ENHANCER ACTIVATOR"/>
    <property type="match status" value="1"/>
</dbReference>
<evidence type="ECO:0000256" key="2">
    <source>
        <dbReference type="ARBA" id="ARBA00022723"/>
    </source>
</evidence>
<keyword evidence="5" id="KW-0238">DNA-binding</keyword>
<comment type="caution">
    <text evidence="10">The sequence shown here is derived from an EMBL/GenBank/DDBJ whole genome shotgun (WGS) entry which is preliminary data.</text>
</comment>
<evidence type="ECO:0000256" key="6">
    <source>
        <dbReference type="ARBA" id="ARBA00023163"/>
    </source>
</evidence>
<feature type="region of interest" description="Disordered" evidence="8">
    <location>
        <begin position="203"/>
        <end position="266"/>
    </location>
</feature>
<dbReference type="PANTHER" id="PTHR31313:SF81">
    <property type="entry name" value="TY1 ENHANCER ACTIVATOR"/>
    <property type="match status" value="1"/>
</dbReference>
<dbReference type="InterPro" id="IPR001138">
    <property type="entry name" value="Zn2Cys6_DnaBD"/>
</dbReference>
<evidence type="ECO:0000259" key="9">
    <source>
        <dbReference type="PROSITE" id="PS50048"/>
    </source>
</evidence>
<dbReference type="SUPFAM" id="SSF57701">
    <property type="entry name" value="Zn2/Cys6 DNA-binding domain"/>
    <property type="match status" value="1"/>
</dbReference>
<dbReference type="AlphaFoldDB" id="A0A8K0T3U3"/>
<feature type="compositionally biased region" description="Basic and acidic residues" evidence="8">
    <location>
        <begin position="250"/>
        <end position="266"/>
    </location>
</feature>
<dbReference type="CDD" id="cd00067">
    <property type="entry name" value="GAL4"/>
    <property type="match status" value="1"/>
</dbReference>
<evidence type="ECO:0000256" key="8">
    <source>
        <dbReference type="SAM" id="MobiDB-lite"/>
    </source>
</evidence>